<evidence type="ECO:0000313" key="2">
    <source>
        <dbReference type="EMBL" id="KAI7739571.1"/>
    </source>
</evidence>
<gene>
    <name evidence="2" type="ORF">M8C21_016148</name>
</gene>
<sequence>MGVPEEGSDNNRVTNEEYNNPFHIPVENDSTDSLESSASWFTPKRLLVLFCVINLVTYLDRGVIASTGVNGVPETCKPNGECSSGTGI</sequence>
<reference evidence="2" key="1">
    <citation type="submission" date="2022-06" db="EMBL/GenBank/DDBJ databases">
        <title>Uncovering the hologenomic basis of an extraordinary plant invasion.</title>
        <authorList>
            <person name="Bieker V.C."/>
            <person name="Martin M.D."/>
            <person name="Gilbert T."/>
            <person name="Hodgins K."/>
            <person name="Battlay P."/>
            <person name="Petersen B."/>
            <person name="Wilson J."/>
        </authorList>
    </citation>
    <scope>NUCLEOTIDE SEQUENCE</scope>
    <source>
        <strain evidence="2">AA19_3_7</strain>
        <tissue evidence="2">Leaf</tissue>
    </source>
</reference>
<feature type="region of interest" description="Disordered" evidence="1">
    <location>
        <begin position="1"/>
        <end position="35"/>
    </location>
</feature>
<accession>A0AAD5GGK1</accession>
<evidence type="ECO:0000256" key="1">
    <source>
        <dbReference type="SAM" id="MobiDB-lite"/>
    </source>
</evidence>
<proteinExistence type="predicted"/>
<name>A0AAD5GGK1_AMBAR</name>
<evidence type="ECO:0000313" key="3">
    <source>
        <dbReference type="Proteomes" id="UP001206925"/>
    </source>
</evidence>
<dbReference type="AlphaFoldDB" id="A0AAD5GGK1"/>
<dbReference type="EMBL" id="JAMZMK010008604">
    <property type="protein sequence ID" value="KAI7739571.1"/>
    <property type="molecule type" value="Genomic_DNA"/>
</dbReference>
<keyword evidence="3" id="KW-1185">Reference proteome</keyword>
<organism evidence="2 3">
    <name type="scientific">Ambrosia artemisiifolia</name>
    <name type="common">Common ragweed</name>
    <dbReference type="NCBI Taxonomy" id="4212"/>
    <lineage>
        <taxon>Eukaryota</taxon>
        <taxon>Viridiplantae</taxon>
        <taxon>Streptophyta</taxon>
        <taxon>Embryophyta</taxon>
        <taxon>Tracheophyta</taxon>
        <taxon>Spermatophyta</taxon>
        <taxon>Magnoliopsida</taxon>
        <taxon>eudicotyledons</taxon>
        <taxon>Gunneridae</taxon>
        <taxon>Pentapetalae</taxon>
        <taxon>asterids</taxon>
        <taxon>campanulids</taxon>
        <taxon>Asterales</taxon>
        <taxon>Asteraceae</taxon>
        <taxon>Asteroideae</taxon>
        <taxon>Heliantheae alliance</taxon>
        <taxon>Heliantheae</taxon>
        <taxon>Ambrosia</taxon>
    </lineage>
</organism>
<feature type="non-terminal residue" evidence="2">
    <location>
        <position position="1"/>
    </location>
</feature>
<protein>
    <submittedName>
        <fullName evidence="2">Uncharacterized protein</fullName>
    </submittedName>
</protein>
<dbReference type="Proteomes" id="UP001206925">
    <property type="component" value="Unassembled WGS sequence"/>
</dbReference>
<comment type="caution">
    <text evidence="2">The sequence shown here is derived from an EMBL/GenBank/DDBJ whole genome shotgun (WGS) entry which is preliminary data.</text>
</comment>